<feature type="domain" description="Protein kinase" evidence="4">
    <location>
        <begin position="24"/>
        <end position="292"/>
    </location>
</feature>
<protein>
    <submittedName>
        <fullName evidence="5">Cdc15p</fullName>
    </submittedName>
</protein>
<dbReference type="PRINTS" id="PR00109">
    <property type="entry name" value="TYRKINASE"/>
</dbReference>
<feature type="binding site" evidence="3">
    <location>
        <position position="54"/>
    </location>
    <ligand>
        <name>ATP</name>
        <dbReference type="ChEBI" id="CHEBI:30616"/>
    </ligand>
</feature>
<dbReference type="AlphaFoldDB" id="A0A015MKU0"/>
<dbReference type="GO" id="GO:0097527">
    <property type="term" value="P:necroptotic signaling pathway"/>
    <property type="evidence" value="ECO:0007669"/>
    <property type="project" value="TreeGrafter"/>
</dbReference>
<feature type="domain" description="Protein kinase" evidence="4">
    <location>
        <begin position="388"/>
        <end position="663"/>
    </location>
</feature>
<dbReference type="Proteomes" id="UP000022910">
    <property type="component" value="Unassembled WGS sequence"/>
</dbReference>
<dbReference type="InterPro" id="IPR000719">
    <property type="entry name" value="Prot_kinase_dom"/>
</dbReference>
<dbReference type="PANTHER" id="PTHR44329:SF298">
    <property type="entry name" value="MIXED LINEAGE KINASE DOMAIN-LIKE PROTEIN"/>
    <property type="match status" value="1"/>
</dbReference>
<dbReference type="Pfam" id="PF07714">
    <property type="entry name" value="PK_Tyr_Ser-Thr"/>
    <property type="match status" value="1"/>
</dbReference>
<keyword evidence="6" id="KW-1185">Reference proteome</keyword>
<evidence type="ECO:0000256" key="3">
    <source>
        <dbReference type="PROSITE-ProRule" id="PRU10141"/>
    </source>
</evidence>
<dbReference type="EMBL" id="JEMT01017720">
    <property type="protein sequence ID" value="EXX67473.1"/>
    <property type="molecule type" value="Genomic_DNA"/>
</dbReference>
<proteinExistence type="predicted"/>
<dbReference type="SUPFAM" id="SSF56112">
    <property type="entry name" value="Protein kinase-like (PK-like)"/>
    <property type="match status" value="2"/>
</dbReference>
<gene>
    <name evidence="5" type="ORF">RirG_114030</name>
</gene>
<evidence type="ECO:0000256" key="1">
    <source>
        <dbReference type="ARBA" id="ARBA00022741"/>
    </source>
</evidence>
<dbReference type="InterPro" id="IPR017441">
    <property type="entry name" value="Protein_kinase_ATP_BS"/>
</dbReference>
<dbReference type="PROSITE" id="PS00107">
    <property type="entry name" value="PROTEIN_KINASE_ATP"/>
    <property type="match status" value="1"/>
</dbReference>
<dbReference type="Pfam" id="PF00069">
    <property type="entry name" value="Pkinase"/>
    <property type="match status" value="1"/>
</dbReference>
<organism evidence="5 6">
    <name type="scientific">Rhizophagus irregularis (strain DAOM 197198w)</name>
    <name type="common">Glomus intraradices</name>
    <dbReference type="NCBI Taxonomy" id="1432141"/>
    <lineage>
        <taxon>Eukaryota</taxon>
        <taxon>Fungi</taxon>
        <taxon>Fungi incertae sedis</taxon>
        <taxon>Mucoromycota</taxon>
        <taxon>Glomeromycotina</taxon>
        <taxon>Glomeromycetes</taxon>
        <taxon>Glomerales</taxon>
        <taxon>Glomeraceae</taxon>
        <taxon>Rhizophagus</taxon>
    </lineage>
</organism>
<evidence type="ECO:0000256" key="2">
    <source>
        <dbReference type="ARBA" id="ARBA00022840"/>
    </source>
</evidence>
<evidence type="ECO:0000313" key="5">
    <source>
        <dbReference type="EMBL" id="EXX67473.1"/>
    </source>
</evidence>
<keyword evidence="2 3" id="KW-0067">ATP-binding</keyword>
<reference evidence="5 6" key="1">
    <citation type="submission" date="2014-02" db="EMBL/GenBank/DDBJ databases">
        <title>Single nucleus genome sequencing reveals high similarity among nuclei of an endomycorrhizal fungus.</title>
        <authorList>
            <person name="Lin K."/>
            <person name="Geurts R."/>
            <person name="Zhang Z."/>
            <person name="Limpens E."/>
            <person name="Saunders D.G."/>
            <person name="Mu D."/>
            <person name="Pang E."/>
            <person name="Cao H."/>
            <person name="Cha H."/>
            <person name="Lin T."/>
            <person name="Zhou Q."/>
            <person name="Shang Y."/>
            <person name="Li Y."/>
            <person name="Ivanov S."/>
            <person name="Sharma T."/>
            <person name="Velzen R.V."/>
            <person name="Ruijter N.D."/>
            <person name="Aanen D.K."/>
            <person name="Win J."/>
            <person name="Kamoun S."/>
            <person name="Bisseling T."/>
            <person name="Huang S."/>
        </authorList>
    </citation>
    <scope>NUCLEOTIDE SEQUENCE [LARGE SCALE GENOMIC DNA]</scope>
    <source>
        <strain evidence="6">DAOM197198w</strain>
    </source>
</reference>
<dbReference type="InterPro" id="IPR011009">
    <property type="entry name" value="Kinase-like_dom_sf"/>
</dbReference>
<evidence type="ECO:0000259" key="4">
    <source>
        <dbReference type="PROSITE" id="PS50011"/>
    </source>
</evidence>
<evidence type="ECO:0000313" key="6">
    <source>
        <dbReference type="Proteomes" id="UP000022910"/>
    </source>
</evidence>
<name>A0A015MKU0_RHIIW</name>
<dbReference type="PROSITE" id="PS50011">
    <property type="entry name" value="PROTEIN_KINASE_DOM"/>
    <property type="match status" value="2"/>
</dbReference>
<dbReference type="OrthoDB" id="2423522at2759"/>
<keyword evidence="1 3" id="KW-0547">Nucleotide-binding</keyword>
<dbReference type="InterPro" id="IPR001245">
    <property type="entry name" value="Ser-Thr/Tyr_kinase_cat_dom"/>
</dbReference>
<dbReference type="Gene3D" id="1.10.510.10">
    <property type="entry name" value="Transferase(Phosphotransferase) domain 1"/>
    <property type="match status" value="2"/>
</dbReference>
<comment type="caution">
    <text evidence="5">The sequence shown here is derived from an EMBL/GenBank/DDBJ whole genome shotgun (WGS) entry which is preliminary data.</text>
</comment>
<accession>A0A015MKU0</accession>
<dbReference type="InterPro" id="IPR051681">
    <property type="entry name" value="Ser/Thr_Kinases-Pseudokinases"/>
</dbReference>
<dbReference type="GO" id="GO:0004672">
    <property type="term" value="F:protein kinase activity"/>
    <property type="evidence" value="ECO:0007669"/>
    <property type="project" value="InterPro"/>
</dbReference>
<sequence length="754" mass="88361">MNSNEDWYQSAIFEYKINEITEHFVNKDLIGKGSFSLVYKTKCESLEGIVVAIKEVNIISNDYNSLKTFITELKIYNRINNKRIIQFYGISRNAEKKLYYLVLEYANQGNLREFINEKNRNENDFEWKERVNLATQIAEGLCYLHKLNIAHRDLHTKNILINDGNIKISDFGLSKDLESTMSSGGKFFGVLPFIDPHKLKHRHVSLDKRSDVYSLGMVLWEISSCRKPFHNYKEELNLYLDICQGLKEEFIKGTPEGYINIYANCWQSEPESRPLIDQVHLQLQSISLKPIFEGSNNPISIDTEKEKTPIGIISTPDSPIYDSNLLCKICGMQFKNYYWCHECEAQAFRKNFPNWTSENKELDEIIQSSQLDATRYDKYFEWIDYDRFKKIEFIIQGSYCKIYIATWLDGIREKWDNESRQWLRTGPVQIILREFRSKSTIKNLKLHLEFENAICCYGFTQNPETKCYYMVLKYANCGNFREYLWKNFPCNWLKRLSILQKIVENLNNIHKKNYIHRDLYPGNILIQEDNREDNWEQHNVEVYNSELDSCANLKSPIEQQQYGNLPYVAPEVIVGNGNITSIKSDIYSIGIIMWELASGDEPYSDREIDNEDELILDIINGVRPNDVIGTPKCYYDLMQKCLDADPEKRPTTLELLEELKTFISIPLKKHQFEAANFKRRSQPLGARPNQLSKDNVEIFVESISVIEAYKTCFRFTNKPLQLDFILSEPKNASEKSLYFNDQGLLECQLKRIDL</sequence>
<dbReference type="HOGENOM" id="CLU_000288_7_0_1"/>
<dbReference type="GO" id="GO:0005524">
    <property type="term" value="F:ATP binding"/>
    <property type="evidence" value="ECO:0007669"/>
    <property type="project" value="UniProtKB-UniRule"/>
</dbReference>
<dbReference type="STRING" id="1432141.A0A015MKU0"/>
<dbReference type="PANTHER" id="PTHR44329">
    <property type="entry name" value="SERINE/THREONINE-PROTEIN KINASE TNNI3K-RELATED"/>
    <property type="match status" value="1"/>
</dbReference>